<reference evidence="3 4" key="1">
    <citation type="submission" date="2019-10" db="EMBL/GenBank/DDBJ databases">
        <title>Description of Paenibacillus terrestris sp. nov.</title>
        <authorList>
            <person name="Carlier A."/>
            <person name="Qi S."/>
        </authorList>
    </citation>
    <scope>NUCLEOTIDE SEQUENCE [LARGE SCALE GENOMIC DNA]</scope>
    <source>
        <strain evidence="3 4">LMG 31458</strain>
    </source>
</reference>
<organism evidence="3 4">
    <name type="scientific">Paenibacillus phytorum</name>
    <dbReference type="NCBI Taxonomy" id="2654977"/>
    <lineage>
        <taxon>Bacteria</taxon>
        <taxon>Bacillati</taxon>
        <taxon>Bacillota</taxon>
        <taxon>Bacilli</taxon>
        <taxon>Bacillales</taxon>
        <taxon>Paenibacillaceae</taxon>
        <taxon>Paenibacillus</taxon>
    </lineage>
</organism>
<dbReference type="RefSeq" id="WP_171642398.1">
    <property type="nucleotide sequence ID" value="NZ_WHOA01000043.1"/>
</dbReference>
<evidence type="ECO:0000313" key="4">
    <source>
        <dbReference type="Proteomes" id="UP000616779"/>
    </source>
</evidence>
<evidence type="ECO:0000313" key="3">
    <source>
        <dbReference type="EMBL" id="NOU71205.1"/>
    </source>
</evidence>
<comment type="caution">
    <text evidence="3">The sequence shown here is derived from an EMBL/GenBank/DDBJ whole genome shotgun (WGS) entry which is preliminary data.</text>
</comment>
<evidence type="ECO:0000259" key="1">
    <source>
        <dbReference type="Pfam" id="PF18082"/>
    </source>
</evidence>
<evidence type="ECO:0008006" key="5">
    <source>
        <dbReference type="Google" id="ProtNLM"/>
    </source>
</evidence>
<dbReference type="EMBL" id="WHOA01000043">
    <property type="protein sequence ID" value="NOU71205.1"/>
    <property type="molecule type" value="Genomic_DNA"/>
</dbReference>
<sequence>MDRDYIVKINEYLQIDDYNLDLILQCFDEIQHSEFLKEQLEIARNQIYVENQFDLSEDFNANVANHLQGANFFPLIVLLNKFDDVLTFYEKHKLPKEILLHTFSDVNLWIRGYKDRNQKDGFEELRWLKNHFKNKIFRLGRLQFIYKKNYLKARVYRNKKTSEIVIIPHDQVKFDDGGFTIPITIPSIDLNKNYFSSKVLETDTAIISNSILDNGVMIKKDVTLAKSDYDLVLDENDDVLDVHIPGYESLDIEKCKKSFEQALEFYKTYFNDYNYKAFVCDSWLLTPQFKEILGADSNILKFSSMFTFVSSVVRNSSFLFFVFNTSNPDLEKLPRKSSLQEAVYNHLKNNKDLCVTNGFILINK</sequence>
<name>A0ABX1XRN5_9BACL</name>
<dbReference type="InterPro" id="IPR041273">
    <property type="entry name" value="NAT_N"/>
</dbReference>
<dbReference type="Gene3D" id="3.40.630.120">
    <property type="match status" value="1"/>
</dbReference>
<feature type="domain" description="GNAT-like C-terminal" evidence="2">
    <location>
        <begin position="136"/>
        <end position="359"/>
    </location>
</feature>
<dbReference type="Proteomes" id="UP000616779">
    <property type="component" value="Unassembled WGS sequence"/>
</dbReference>
<accession>A0ABX1XRN5</accession>
<keyword evidence="4" id="KW-1185">Reference proteome</keyword>
<feature type="domain" description="N-acyltransferase N-terminal" evidence="1">
    <location>
        <begin position="8"/>
        <end position="133"/>
    </location>
</feature>
<dbReference type="InterPro" id="IPR041644">
    <property type="entry name" value="GNAT_C"/>
</dbReference>
<proteinExistence type="predicted"/>
<gene>
    <name evidence="3" type="ORF">GC098_07155</name>
</gene>
<dbReference type="Pfam" id="PF18164">
    <property type="entry name" value="GNAT_C"/>
    <property type="match status" value="1"/>
</dbReference>
<dbReference type="Pfam" id="PF18082">
    <property type="entry name" value="NAT_N"/>
    <property type="match status" value="1"/>
</dbReference>
<evidence type="ECO:0000259" key="2">
    <source>
        <dbReference type="Pfam" id="PF18164"/>
    </source>
</evidence>
<protein>
    <recommendedName>
        <fullName evidence="5">Lantibiotic dehydratase N-terminal domain-containing protein</fullName>
    </recommendedName>
</protein>